<dbReference type="GO" id="GO:0044780">
    <property type="term" value="P:bacterial-type flagellum assembly"/>
    <property type="evidence" value="ECO:0007669"/>
    <property type="project" value="InterPro"/>
</dbReference>
<comment type="similarity">
    <text evidence="2">Belongs to the FliS family.</text>
</comment>
<evidence type="ECO:0000256" key="1">
    <source>
        <dbReference type="ARBA" id="ARBA00004514"/>
    </source>
</evidence>
<evidence type="ECO:0000313" key="7">
    <source>
        <dbReference type="Proteomes" id="UP000271031"/>
    </source>
</evidence>
<keyword evidence="6" id="KW-0969">Cilium</keyword>
<dbReference type="InterPro" id="IPR036584">
    <property type="entry name" value="FliS_sf"/>
</dbReference>
<evidence type="ECO:0000256" key="5">
    <source>
        <dbReference type="ARBA" id="ARBA00023186"/>
    </source>
</evidence>
<dbReference type="NCBIfam" id="TIGR00208">
    <property type="entry name" value="fliS"/>
    <property type="match status" value="1"/>
</dbReference>
<name>A0A3M8DWT1_9BACL</name>
<dbReference type="Gene3D" id="1.20.120.340">
    <property type="entry name" value="Flagellar protein FliS"/>
    <property type="match status" value="1"/>
</dbReference>
<dbReference type="PANTHER" id="PTHR34773">
    <property type="entry name" value="FLAGELLAR SECRETION CHAPERONE FLIS"/>
    <property type="match status" value="1"/>
</dbReference>
<sequence length="124" mass="14369">MQTAAEKYQLNQVNTATPAELTLMLYNGAIRFIKQTKMALQENDFTKAHQSNVRVQDIISELIITLDMSNPLSENFLPLYDYLNRRLIEANIKKDVSILDEVEDFLTQFRDTWREAMALAKQAQ</sequence>
<reference evidence="6 7" key="1">
    <citation type="submission" date="2018-10" db="EMBL/GenBank/DDBJ databases">
        <title>Phylogenomics of Brevibacillus.</title>
        <authorList>
            <person name="Dunlap C."/>
        </authorList>
    </citation>
    <scope>NUCLEOTIDE SEQUENCE [LARGE SCALE GENOMIC DNA]</scope>
    <source>
        <strain evidence="6 7">JCM 15716</strain>
    </source>
</reference>
<evidence type="ECO:0000256" key="4">
    <source>
        <dbReference type="ARBA" id="ARBA00022795"/>
    </source>
</evidence>
<keyword evidence="6" id="KW-0966">Cell projection</keyword>
<comment type="subcellular location">
    <subcellularLocation>
        <location evidence="1">Cytoplasm</location>
        <location evidence="1">Cytosol</location>
    </subcellularLocation>
</comment>
<dbReference type="GO" id="GO:0071973">
    <property type="term" value="P:bacterial-type flagellum-dependent cell motility"/>
    <property type="evidence" value="ECO:0007669"/>
    <property type="project" value="TreeGrafter"/>
</dbReference>
<organism evidence="6 7">
    <name type="scientific">Brevibacillus fluminis</name>
    <dbReference type="NCBI Taxonomy" id="511487"/>
    <lineage>
        <taxon>Bacteria</taxon>
        <taxon>Bacillati</taxon>
        <taxon>Bacillota</taxon>
        <taxon>Bacilli</taxon>
        <taxon>Bacillales</taxon>
        <taxon>Paenibacillaceae</taxon>
        <taxon>Brevibacillus</taxon>
    </lineage>
</organism>
<keyword evidence="5" id="KW-0143">Chaperone</keyword>
<keyword evidence="3" id="KW-0963">Cytoplasm</keyword>
<dbReference type="Proteomes" id="UP000271031">
    <property type="component" value="Unassembled WGS sequence"/>
</dbReference>
<proteinExistence type="inferred from homology"/>
<evidence type="ECO:0000256" key="2">
    <source>
        <dbReference type="ARBA" id="ARBA00008787"/>
    </source>
</evidence>
<evidence type="ECO:0000313" key="6">
    <source>
        <dbReference type="EMBL" id="RNB92640.1"/>
    </source>
</evidence>
<comment type="caution">
    <text evidence="6">The sequence shown here is derived from an EMBL/GenBank/DDBJ whole genome shotgun (WGS) entry which is preliminary data.</text>
</comment>
<dbReference type="SUPFAM" id="SSF101116">
    <property type="entry name" value="Flagellar export chaperone FliS"/>
    <property type="match status" value="1"/>
</dbReference>
<gene>
    <name evidence="6" type="primary">fliS</name>
    <name evidence="6" type="ORF">EDM56_00380</name>
</gene>
<dbReference type="PANTHER" id="PTHR34773:SF1">
    <property type="entry name" value="FLAGELLAR SECRETION CHAPERONE FLIS"/>
    <property type="match status" value="1"/>
</dbReference>
<dbReference type="OrthoDB" id="1524959at2"/>
<dbReference type="EMBL" id="RHHQ01000002">
    <property type="protein sequence ID" value="RNB92640.1"/>
    <property type="molecule type" value="Genomic_DNA"/>
</dbReference>
<dbReference type="InterPro" id="IPR003713">
    <property type="entry name" value="FliS"/>
</dbReference>
<accession>A0A3M8DWT1</accession>
<dbReference type="AlphaFoldDB" id="A0A3M8DWT1"/>
<evidence type="ECO:0000256" key="3">
    <source>
        <dbReference type="ARBA" id="ARBA00022490"/>
    </source>
</evidence>
<protein>
    <submittedName>
        <fullName evidence="6">Flagellar export chaperone FliS</fullName>
    </submittedName>
</protein>
<keyword evidence="4" id="KW-1005">Bacterial flagellum biogenesis</keyword>
<dbReference type="CDD" id="cd16098">
    <property type="entry name" value="FliS"/>
    <property type="match status" value="1"/>
</dbReference>
<keyword evidence="7" id="KW-1185">Reference proteome</keyword>
<dbReference type="PIRSF" id="PIRSF039090">
    <property type="entry name" value="Flis"/>
    <property type="match status" value="1"/>
</dbReference>
<dbReference type="Pfam" id="PF02561">
    <property type="entry name" value="FliS"/>
    <property type="match status" value="1"/>
</dbReference>
<dbReference type="RefSeq" id="WP_122915897.1">
    <property type="nucleotide sequence ID" value="NZ_RHHQ01000002.1"/>
</dbReference>
<dbReference type="GO" id="GO:0005829">
    <property type="term" value="C:cytosol"/>
    <property type="evidence" value="ECO:0007669"/>
    <property type="project" value="UniProtKB-SubCell"/>
</dbReference>
<keyword evidence="6" id="KW-0282">Flagellum</keyword>